<protein>
    <recommendedName>
        <fullName evidence="3">Carboxylic ester hydrolase</fullName>
        <ecNumber evidence="3">3.1.1.-</ecNumber>
    </recommendedName>
</protein>
<dbReference type="PROSITE" id="PS00122">
    <property type="entry name" value="CARBOXYLESTERASE_B_1"/>
    <property type="match status" value="1"/>
</dbReference>
<evidence type="ECO:0000256" key="2">
    <source>
        <dbReference type="ARBA" id="ARBA00022801"/>
    </source>
</evidence>
<gene>
    <name evidence="5" type="ORF">NA57DRAFT_48480</name>
</gene>
<accession>A0A9P4I592</accession>
<dbReference type="InterPro" id="IPR050654">
    <property type="entry name" value="AChE-related_enzymes"/>
</dbReference>
<dbReference type="OrthoDB" id="408631at2759"/>
<evidence type="ECO:0000256" key="1">
    <source>
        <dbReference type="ARBA" id="ARBA00005964"/>
    </source>
</evidence>
<dbReference type="AlphaFoldDB" id="A0A9P4I592"/>
<dbReference type="Pfam" id="PF00135">
    <property type="entry name" value="COesterase"/>
    <property type="match status" value="1"/>
</dbReference>
<dbReference type="InterPro" id="IPR019819">
    <property type="entry name" value="Carboxylesterase_B_CS"/>
</dbReference>
<dbReference type="InterPro" id="IPR019826">
    <property type="entry name" value="Carboxylesterase_B_AS"/>
</dbReference>
<evidence type="ECO:0000313" key="5">
    <source>
        <dbReference type="EMBL" id="KAF2093412.1"/>
    </source>
</evidence>
<keyword evidence="6" id="KW-1185">Reference proteome</keyword>
<dbReference type="PROSITE" id="PS00941">
    <property type="entry name" value="CARBOXYLESTERASE_B_2"/>
    <property type="match status" value="1"/>
</dbReference>
<organism evidence="5 6">
    <name type="scientific">Rhizodiscina lignyota</name>
    <dbReference type="NCBI Taxonomy" id="1504668"/>
    <lineage>
        <taxon>Eukaryota</taxon>
        <taxon>Fungi</taxon>
        <taxon>Dikarya</taxon>
        <taxon>Ascomycota</taxon>
        <taxon>Pezizomycotina</taxon>
        <taxon>Dothideomycetes</taxon>
        <taxon>Pleosporomycetidae</taxon>
        <taxon>Aulographales</taxon>
        <taxon>Rhizodiscinaceae</taxon>
        <taxon>Rhizodiscina</taxon>
    </lineage>
</organism>
<feature type="chain" id="PRO_5040535747" description="Carboxylic ester hydrolase" evidence="3">
    <location>
        <begin position="19"/>
        <end position="542"/>
    </location>
</feature>
<proteinExistence type="inferred from homology"/>
<feature type="signal peptide" evidence="3">
    <location>
        <begin position="1"/>
        <end position="18"/>
    </location>
</feature>
<dbReference type="PANTHER" id="PTHR43918:SF4">
    <property type="entry name" value="CARBOXYLIC ESTER HYDROLASE"/>
    <property type="match status" value="1"/>
</dbReference>
<dbReference type="GO" id="GO:0052689">
    <property type="term" value="F:carboxylic ester hydrolase activity"/>
    <property type="evidence" value="ECO:0007669"/>
    <property type="project" value="TreeGrafter"/>
</dbReference>
<dbReference type="InterPro" id="IPR002018">
    <property type="entry name" value="CarbesteraseB"/>
</dbReference>
<reference evidence="5" key="1">
    <citation type="journal article" date="2020" name="Stud. Mycol.">
        <title>101 Dothideomycetes genomes: a test case for predicting lifestyles and emergence of pathogens.</title>
        <authorList>
            <person name="Haridas S."/>
            <person name="Albert R."/>
            <person name="Binder M."/>
            <person name="Bloem J."/>
            <person name="Labutti K."/>
            <person name="Salamov A."/>
            <person name="Andreopoulos B."/>
            <person name="Baker S."/>
            <person name="Barry K."/>
            <person name="Bills G."/>
            <person name="Bluhm B."/>
            <person name="Cannon C."/>
            <person name="Castanera R."/>
            <person name="Culley D."/>
            <person name="Daum C."/>
            <person name="Ezra D."/>
            <person name="Gonzalez J."/>
            <person name="Henrissat B."/>
            <person name="Kuo A."/>
            <person name="Liang C."/>
            <person name="Lipzen A."/>
            <person name="Lutzoni F."/>
            <person name="Magnuson J."/>
            <person name="Mondo S."/>
            <person name="Nolan M."/>
            <person name="Ohm R."/>
            <person name="Pangilinan J."/>
            <person name="Park H.-J."/>
            <person name="Ramirez L."/>
            <person name="Alfaro M."/>
            <person name="Sun H."/>
            <person name="Tritt A."/>
            <person name="Yoshinaga Y."/>
            <person name="Zwiers L.-H."/>
            <person name="Turgeon B."/>
            <person name="Goodwin S."/>
            <person name="Spatafora J."/>
            <person name="Crous P."/>
            <person name="Grigoriev I."/>
        </authorList>
    </citation>
    <scope>NUCLEOTIDE SEQUENCE</scope>
    <source>
        <strain evidence="5">CBS 133067</strain>
    </source>
</reference>
<keyword evidence="2 3" id="KW-0378">Hydrolase</keyword>
<dbReference type="Gene3D" id="3.40.50.1820">
    <property type="entry name" value="alpha/beta hydrolase"/>
    <property type="match status" value="1"/>
</dbReference>
<dbReference type="InterPro" id="IPR029058">
    <property type="entry name" value="AB_hydrolase_fold"/>
</dbReference>
<evidence type="ECO:0000313" key="6">
    <source>
        <dbReference type="Proteomes" id="UP000799772"/>
    </source>
</evidence>
<evidence type="ECO:0000256" key="3">
    <source>
        <dbReference type="RuleBase" id="RU361235"/>
    </source>
</evidence>
<dbReference type="EMBL" id="ML978138">
    <property type="protein sequence ID" value="KAF2093412.1"/>
    <property type="molecule type" value="Genomic_DNA"/>
</dbReference>
<keyword evidence="3" id="KW-0732">Signal</keyword>
<dbReference type="PANTHER" id="PTHR43918">
    <property type="entry name" value="ACETYLCHOLINESTERASE"/>
    <property type="match status" value="1"/>
</dbReference>
<dbReference type="SUPFAM" id="SSF53474">
    <property type="entry name" value="alpha/beta-Hydrolases"/>
    <property type="match status" value="1"/>
</dbReference>
<sequence length="542" mass="59102">MRCVLFLYPLLGLASAWASQCSQPIPTKLRIFDGEIIGTTTSLPSATAMVNKYYGVPYAEPPVRFAPATPPRPWCDTRDATKHAPVCIQQWPDVPGDLLRDAFNTPPAPESEDCLYLDIYAPSSPPPPGGRAVLFIIPGGAFEEGGALFYDGSMFAAYEDVIAVFINWRTNVFGFPASPELPPDARNLGLLDQRLALDWVYRNIHFFGGDPEKIAINGASAGALSVDAIMTTYTRGSHPPFRAGIMESGQYSIPVVFGLNVDSTPAWAALAALLNCSTAPGSSNLTCIRKAPATTIRDIIEEYDLFFDPTPDNYTLLSNPGLARIEGRVIDLPILIGNGAQEGRLFAYGQSNLTAYLEQTFGQIPIPSLIPTIEKAYPRGINGLDTDYDIIAQIMTEFQFQCPAALFADVTSHVQKSPTWLYYYNASFPNLEPAMAPNLGVYHGSMEGLLYSAYHDHAANFTAQERELQRYMLNAWGAFVRDPMKGPSWPAIKLTGKGVRDLEVLGNVGNAKTGGGVTVAQERVDARCEIYLPIYKALVGYS</sequence>
<feature type="domain" description="Carboxylesterase type B" evidence="4">
    <location>
        <begin position="30"/>
        <end position="482"/>
    </location>
</feature>
<comment type="similarity">
    <text evidence="1 3">Belongs to the type-B carboxylesterase/lipase family.</text>
</comment>
<comment type="caution">
    <text evidence="5">The sequence shown here is derived from an EMBL/GenBank/DDBJ whole genome shotgun (WGS) entry which is preliminary data.</text>
</comment>
<name>A0A9P4I592_9PEZI</name>
<evidence type="ECO:0000259" key="4">
    <source>
        <dbReference type="Pfam" id="PF00135"/>
    </source>
</evidence>
<dbReference type="EC" id="3.1.1.-" evidence="3"/>
<dbReference type="Proteomes" id="UP000799772">
    <property type="component" value="Unassembled WGS sequence"/>
</dbReference>